<keyword evidence="6" id="KW-1185">Reference proteome</keyword>
<reference evidence="5 6" key="1">
    <citation type="submission" date="2019-03" db="EMBL/GenBank/DDBJ databases">
        <title>Genomic Encyclopedia of Type Strains, Phase IV (KMG-IV): sequencing the most valuable type-strain genomes for metagenomic binning, comparative biology and taxonomic classification.</title>
        <authorList>
            <person name="Goeker M."/>
        </authorList>
    </citation>
    <scope>NUCLEOTIDE SEQUENCE [LARGE SCALE GENOMIC DNA]</scope>
    <source>
        <strain evidence="5 6">DSM 21667</strain>
    </source>
</reference>
<dbReference type="Pfam" id="PF00072">
    <property type="entry name" value="Response_reg"/>
    <property type="match status" value="1"/>
</dbReference>
<dbReference type="Proteomes" id="UP000295293">
    <property type="component" value="Unassembled WGS sequence"/>
</dbReference>
<evidence type="ECO:0000259" key="4">
    <source>
        <dbReference type="PROSITE" id="PS50930"/>
    </source>
</evidence>
<dbReference type="SMART" id="SM00448">
    <property type="entry name" value="REC"/>
    <property type="match status" value="1"/>
</dbReference>
<feature type="domain" description="HTH LytTR-type" evidence="4">
    <location>
        <begin position="138"/>
        <end position="242"/>
    </location>
</feature>
<feature type="domain" description="Response regulatory" evidence="3">
    <location>
        <begin position="2"/>
        <end position="115"/>
    </location>
</feature>
<dbReference type="RefSeq" id="WP_133819834.1">
    <property type="nucleotide sequence ID" value="NZ_SNZH01000010.1"/>
</dbReference>
<dbReference type="Pfam" id="PF04397">
    <property type="entry name" value="LytTR"/>
    <property type="match status" value="1"/>
</dbReference>
<feature type="modified residue" description="4-aspartylphosphate" evidence="2">
    <location>
        <position position="53"/>
    </location>
</feature>
<dbReference type="InterPro" id="IPR046947">
    <property type="entry name" value="LytR-like"/>
</dbReference>
<sequence length="246" mass="27415">MRVVVIDDEPLARAGVIARLAEHADLQLVGEFGDGIDALQALPALAPALAFVDIQMPGLSGIDLLGQLTAAQRPLAILLTAYDNFAVRAFELHAIDYLLKPIDDERFAQAVQRAREALPYRLPQTAENAAAPDYRRRFQVRLGRRIALIEADTIDWIEADGDYAVLHRAGEAHLLRESLSRLALELDPARFLRIHRSTIVRTALIDGMQRLSNRDVLLRLRDGTPLRASRTYVDGLMQALRLNTTK</sequence>
<dbReference type="Gene3D" id="2.40.50.1020">
    <property type="entry name" value="LytTr DNA-binding domain"/>
    <property type="match status" value="1"/>
</dbReference>
<dbReference type="PROSITE" id="PS50110">
    <property type="entry name" value="RESPONSE_REGULATORY"/>
    <property type="match status" value="1"/>
</dbReference>
<keyword evidence="2" id="KW-0597">Phosphoprotein</keyword>
<dbReference type="OrthoDB" id="236568at2"/>
<accession>A0A4R6YT37</accession>
<proteinExistence type="predicted"/>
<dbReference type="GO" id="GO:0000156">
    <property type="term" value="F:phosphorelay response regulator activity"/>
    <property type="evidence" value="ECO:0007669"/>
    <property type="project" value="InterPro"/>
</dbReference>
<dbReference type="EMBL" id="SNZH01000010">
    <property type="protein sequence ID" value="TDR41543.1"/>
    <property type="molecule type" value="Genomic_DNA"/>
</dbReference>
<dbReference type="InterPro" id="IPR011006">
    <property type="entry name" value="CheY-like_superfamily"/>
</dbReference>
<dbReference type="InterPro" id="IPR007492">
    <property type="entry name" value="LytTR_DNA-bd_dom"/>
</dbReference>
<dbReference type="PANTHER" id="PTHR37299:SF1">
    <property type="entry name" value="STAGE 0 SPORULATION PROTEIN A HOMOLOG"/>
    <property type="match status" value="1"/>
</dbReference>
<keyword evidence="1" id="KW-0902">Two-component regulatory system</keyword>
<evidence type="ECO:0000259" key="3">
    <source>
        <dbReference type="PROSITE" id="PS50110"/>
    </source>
</evidence>
<dbReference type="PROSITE" id="PS50930">
    <property type="entry name" value="HTH_LYTTR"/>
    <property type="match status" value="1"/>
</dbReference>
<evidence type="ECO:0000256" key="1">
    <source>
        <dbReference type="ARBA" id="ARBA00023012"/>
    </source>
</evidence>
<gene>
    <name evidence="5" type="ORF">DFR29_11025</name>
</gene>
<protein>
    <submittedName>
        <fullName evidence="5">LytTR family two component transcriptional regulator</fullName>
    </submittedName>
</protein>
<dbReference type="AlphaFoldDB" id="A0A4R6YT37"/>
<evidence type="ECO:0000313" key="5">
    <source>
        <dbReference type="EMBL" id="TDR41543.1"/>
    </source>
</evidence>
<dbReference type="Gene3D" id="3.40.50.2300">
    <property type="match status" value="1"/>
</dbReference>
<organism evidence="5 6">
    <name type="scientific">Tahibacter aquaticus</name>
    <dbReference type="NCBI Taxonomy" id="520092"/>
    <lineage>
        <taxon>Bacteria</taxon>
        <taxon>Pseudomonadati</taxon>
        <taxon>Pseudomonadota</taxon>
        <taxon>Gammaproteobacteria</taxon>
        <taxon>Lysobacterales</taxon>
        <taxon>Rhodanobacteraceae</taxon>
        <taxon>Tahibacter</taxon>
    </lineage>
</organism>
<dbReference type="GO" id="GO:0003677">
    <property type="term" value="F:DNA binding"/>
    <property type="evidence" value="ECO:0007669"/>
    <property type="project" value="InterPro"/>
</dbReference>
<dbReference type="PANTHER" id="PTHR37299">
    <property type="entry name" value="TRANSCRIPTIONAL REGULATOR-RELATED"/>
    <property type="match status" value="1"/>
</dbReference>
<dbReference type="SUPFAM" id="SSF52172">
    <property type="entry name" value="CheY-like"/>
    <property type="match status" value="1"/>
</dbReference>
<evidence type="ECO:0000256" key="2">
    <source>
        <dbReference type="PROSITE-ProRule" id="PRU00169"/>
    </source>
</evidence>
<dbReference type="InterPro" id="IPR001789">
    <property type="entry name" value="Sig_transdc_resp-reg_receiver"/>
</dbReference>
<name>A0A4R6YT37_9GAMM</name>
<comment type="caution">
    <text evidence="5">The sequence shown here is derived from an EMBL/GenBank/DDBJ whole genome shotgun (WGS) entry which is preliminary data.</text>
</comment>
<evidence type="ECO:0000313" key="6">
    <source>
        <dbReference type="Proteomes" id="UP000295293"/>
    </source>
</evidence>
<dbReference type="SMART" id="SM00850">
    <property type="entry name" value="LytTR"/>
    <property type="match status" value="1"/>
</dbReference>